<keyword evidence="1" id="KW-1185">Reference proteome</keyword>
<evidence type="ECO:0000313" key="1">
    <source>
        <dbReference type="Proteomes" id="UP000887578"/>
    </source>
</evidence>
<protein>
    <submittedName>
        <fullName evidence="2">F-box domain-containing protein</fullName>
    </submittedName>
</protein>
<organism evidence="1 2">
    <name type="scientific">Panagrolaimus davidi</name>
    <dbReference type="NCBI Taxonomy" id="227884"/>
    <lineage>
        <taxon>Eukaryota</taxon>
        <taxon>Metazoa</taxon>
        <taxon>Ecdysozoa</taxon>
        <taxon>Nematoda</taxon>
        <taxon>Chromadorea</taxon>
        <taxon>Rhabditida</taxon>
        <taxon>Tylenchina</taxon>
        <taxon>Panagrolaimomorpha</taxon>
        <taxon>Panagrolaimoidea</taxon>
        <taxon>Panagrolaimidae</taxon>
        <taxon>Panagrolaimus</taxon>
    </lineage>
</organism>
<reference evidence="2" key="1">
    <citation type="submission" date="2022-11" db="UniProtKB">
        <authorList>
            <consortium name="WormBaseParasite"/>
        </authorList>
    </citation>
    <scope>IDENTIFICATION</scope>
</reference>
<sequence length="287" mass="33205">MKSFPLQKLNPLILQRFVELCHPDDSMEFAKSNKRMNLMVKKFSYKIVSSLGIHGKELPGNVQQFEPPRLPCEYGNIRVSLQDPNTKTLIKKLIVDDKLGIINIKNGELKELTNLGLFWKCRSIFVSDSTLTQDEFNLLFRFKEKLEIAVFQQVSINPPIKFSDTLELLKGCKHICLQISNMIYSDDPMGDLISWQRAVPLTGFTANLPANAFSYDKLACFLWKSSIPSYETTFIFNEAIDESMNALTLMFFYYYRLWPQVFRHAYGCHITVKPLFPLLNVNFFNVN</sequence>
<dbReference type="WBParaSite" id="PDA_v2.g5370.t1">
    <property type="protein sequence ID" value="PDA_v2.g5370.t1"/>
    <property type="gene ID" value="PDA_v2.g5370"/>
</dbReference>
<accession>A0A914R1U1</accession>
<dbReference type="Proteomes" id="UP000887578">
    <property type="component" value="Unplaced"/>
</dbReference>
<proteinExistence type="predicted"/>
<evidence type="ECO:0000313" key="2">
    <source>
        <dbReference type="WBParaSite" id="PDA_v2.g5370.t1"/>
    </source>
</evidence>
<name>A0A914R1U1_9BILA</name>
<dbReference type="AlphaFoldDB" id="A0A914R1U1"/>